<dbReference type="InterPro" id="IPR023210">
    <property type="entry name" value="NADP_OxRdtase_dom"/>
</dbReference>
<organism evidence="5 6">
    <name type="scientific">Massilia terrae</name>
    <dbReference type="NCBI Taxonomy" id="1811224"/>
    <lineage>
        <taxon>Bacteria</taxon>
        <taxon>Pseudomonadati</taxon>
        <taxon>Pseudomonadota</taxon>
        <taxon>Betaproteobacteria</taxon>
        <taxon>Burkholderiales</taxon>
        <taxon>Oxalobacteraceae</taxon>
        <taxon>Telluria group</taxon>
        <taxon>Massilia</taxon>
    </lineage>
</organism>
<keyword evidence="3" id="KW-0560">Oxidoreductase</keyword>
<name>A0ABT2D2X5_9BURK</name>
<reference evidence="5 6" key="1">
    <citation type="submission" date="2022-08" db="EMBL/GenBank/DDBJ databases">
        <title>Reclassification of Massilia species as members of the genera Telluria, Duganella, Pseudoduganella, Mokoshia gen. nov. and Zemynaea gen. nov. using orthogonal and non-orthogonal genome-based approaches.</title>
        <authorList>
            <person name="Bowman J.P."/>
        </authorList>
    </citation>
    <scope>NUCLEOTIDE SEQUENCE [LARGE SCALE GENOMIC DNA]</scope>
    <source>
        <strain evidence="5 6">JCM 31606</strain>
    </source>
</reference>
<evidence type="ECO:0000256" key="3">
    <source>
        <dbReference type="ARBA" id="ARBA00023002"/>
    </source>
</evidence>
<evidence type="ECO:0000313" key="5">
    <source>
        <dbReference type="EMBL" id="MCS0660600.1"/>
    </source>
</evidence>
<dbReference type="Pfam" id="PF00248">
    <property type="entry name" value="Aldo_ket_red"/>
    <property type="match status" value="1"/>
</dbReference>
<dbReference type="RefSeq" id="WP_258813794.1">
    <property type="nucleotide sequence ID" value="NZ_JANUGU010000009.1"/>
</dbReference>
<comment type="similarity">
    <text evidence="1">Belongs to the shaker potassium channel beta subunit family.</text>
</comment>
<keyword evidence="2" id="KW-0521">NADP</keyword>
<protein>
    <submittedName>
        <fullName evidence="5">Aldo/keto reductase</fullName>
    </submittedName>
</protein>
<evidence type="ECO:0000256" key="2">
    <source>
        <dbReference type="ARBA" id="ARBA00022857"/>
    </source>
</evidence>
<dbReference type="PANTHER" id="PTHR43150">
    <property type="entry name" value="HYPERKINETIC, ISOFORM M"/>
    <property type="match status" value="1"/>
</dbReference>
<proteinExistence type="inferred from homology"/>
<dbReference type="EMBL" id="JANUGU010000009">
    <property type="protein sequence ID" value="MCS0660600.1"/>
    <property type="molecule type" value="Genomic_DNA"/>
</dbReference>
<evidence type="ECO:0000313" key="6">
    <source>
        <dbReference type="Proteomes" id="UP001204621"/>
    </source>
</evidence>
<evidence type="ECO:0000256" key="1">
    <source>
        <dbReference type="ARBA" id="ARBA00006515"/>
    </source>
</evidence>
<feature type="domain" description="NADP-dependent oxidoreductase" evidence="4">
    <location>
        <begin position="15"/>
        <end position="297"/>
    </location>
</feature>
<evidence type="ECO:0000259" key="4">
    <source>
        <dbReference type="Pfam" id="PF00248"/>
    </source>
</evidence>
<dbReference type="Proteomes" id="UP001204621">
    <property type="component" value="Unassembled WGS sequence"/>
</dbReference>
<dbReference type="InterPro" id="IPR005399">
    <property type="entry name" value="K_chnl_volt-dep_bsu_KCNAB-rel"/>
</dbReference>
<keyword evidence="6" id="KW-1185">Reference proteome</keyword>
<sequence>MEYRTVAGLGDVSLLSLGSWNTFSRMAFEDGIAMVGRALDEGVNLFDIGYYWDKPHTEVIFGRMLQVLNRPRDSYLLAEKLWLWEYPQQSFDEQLKASLLRLGTDHVDLVMVSRPLPGMDFEGFCDEVVALVDSGLARAWGCTNWEPDELLQAHTLLRARGKPAPCMVQLQYNLARRAIAENAAYADVFAKTGIKLCAAHTLEGGILGGHLERDRVQPSEAAQGKVPHERNIARDAGNIREQIRSNYPALQAIASDFNVTPAQAAIGFCLGHPALATVLVGVTRMEDLHDNLVALRLLPRSEDLRAALRPLGLDQVSHPRLFSPTNE</sequence>
<dbReference type="InterPro" id="IPR036812">
    <property type="entry name" value="NAD(P)_OxRdtase_dom_sf"/>
</dbReference>
<gene>
    <name evidence="5" type="ORF">NX778_21215</name>
</gene>
<dbReference type="Gene3D" id="3.20.20.100">
    <property type="entry name" value="NADP-dependent oxidoreductase domain"/>
    <property type="match status" value="1"/>
</dbReference>
<accession>A0ABT2D2X5</accession>
<dbReference type="SUPFAM" id="SSF51430">
    <property type="entry name" value="NAD(P)-linked oxidoreductase"/>
    <property type="match status" value="1"/>
</dbReference>
<dbReference type="PANTHER" id="PTHR43150:SF2">
    <property type="entry name" value="HYPERKINETIC, ISOFORM M"/>
    <property type="match status" value="1"/>
</dbReference>
<comment type="caution">
    <text evidence="5">The sequence shown here is derived from an EMBL/GenBank/DDBJ whole genome shotgun (WGS) entry which is preliminary data.</text>
</comment>